<keyword evidence="2" id="KW-0813">Transport</keyword>
<dbReference type="CDD" id="cd08500">
    <property type="entry name" value="PBP2_NikA_DppA_OppA_like_4"/>
    <property type="match status" value="1"/>
</dbReference>
<dbReference type="Proteomes" id="UP001576784">
    <property type="component" value="Unassembled WGS sequence"/>
</dbReference>
<reference evidence="5 6" key="1">
    <citation type="submission" date="2024-09" db="EMBL/GenBank/DDBJ databases">
        <title>Floridaenema gen nov. (Aerosakkonemataceae, Aerosakkonematales ord. nov., Cyanobacteria) from benthic tropical and subtropical fresh waters, with the description of four new species.</title>
        <authorList>
            <person name="Moretto J.A."/>
            <person name="Berthold D.E."/>
            <person name="Lefler F.W."/>
            <person name="Huang I.-S."/>
            <person name="Laughinghouse H. IV."/>
        </authorList>
    </citation>
    <scope>NUCLEOTIDE SEQUENCE [LARGE SCALE GENOMIC DNA]</scope>
    <source>
        <strain evidence="5 6">BLCC-F50</strain>
    </source>
</reference>
<dbReference type="Pfam" id="PF00496">
    <property type="entry name" value="SBP_bac_5"/>
    <property type="match status" value="1"/>
</dbReference>
<evidence type="ECO:0000256" key="2">
    <source>
        <dbReference type="ARBA" id="ARBA00022448"/>
    </source>
</evidence>
<evidence type="ECO:0000313" key="5">
    <source>
        <dbReference type="EMBL" id="MFB2897708.1"/>
    </source>
</evidence>
<keyword evidence="3" id="KW-0732">Signal</keyword>
<dbReference type="InterPro" id="IPR030678">
    <property type="entry name" value="Peptide/Ni-bd"/>
</dbReference>
<evidence type="ECO:0000313" key="6">
    <source>
        <dbReference type="Proteomes" id="UP001576784"/>
    </source>
</evidence>
<dbReference type="PIRSF" id="PIRSF002741">
    <property type="entry name" value="MppA"/>
    <property type="match status" value="1"/>
</dbReference>
<gene>
    <name evidence="5" type="ORF">ACE1CI_32725</name>
</gene>
<feature type="domain" description="Solute-binding protein family 5" evidence="4">
    <location>
        <begin position="84"/>
        <end position="487"/>
    </location>
</feature>
<dbReference type="RefSeq" id="WP_413267319.1">
    <property type="nucleotide sequence ID" value="NZ_JBHFNR010000262.1"/>
</dbReference>
<comment type="caution">
    <text evidence="5">The sequence shown here is derived from an EMBL/GenBank/DDBJ whole genome shotgun (WGS) entry which is preliminary data.</text>
</comment>
<accession>A0ABV4Y2M4</accession>
<sequence length="595" mass="66838">MMKYSAIKRIRFSVLLLALLFMGAIALTSCNALKIKSATAQVPQVVTSLLSDPKTFNPPLVQEAPSPTSVMFEGLVTENGLTGKIEPALAESWTISEDKKKIVFTIKPNLKWSDGKPLTVDDVVFTYNEIYLNEAIPTDTRDVLRIGKNRALPTVKKLDGSRVEFTVPEPFAPFLRVTGVPILPAHILRKYVNEKNRDGKPVFLTTWGVNTPPNEIVVNGPYALERYDTSQRIIFKRNPYFWRKDSQGRQQPYIERMVWQIVESTDVSLMQFRSGSLDSIAISPDIFSLVKREEKRGNFTIYNGGPASGTTFISFNLNKAKNGKGQPIVNPIKSRWFNTKEFRQAVAYAIDRQTMINNTFRGLGKPQNSPISVQSPYYLSPEKGLKVYNYNTAKAKELLLKAGFKYNADGQLLDWDGNRVRFTLMTNSGNKIREAMGAQIKQDLSKIGIQVDFTPINFGTLVDKLSNTRDWECYLLGLTGGVEPNDGANVWNSTGGLHSFNQGPTPGEPPINGWVVSDWEKEIDRLMIAGAQELDETKRKEIYAQFQNIVQEEVPVIYLVNQLSLAAVRNRIKGIKYSALGGAFWNIYELPLTEN</sequence>
<dbReference type="Gene3D" id="3.40.190.10">
    <property type="entry name" value="Periplasmic binding protein-like II"/>
    <property type="match status" value="1"/>
</dbReference>
<dbReference type="SUPFAM" id="SSF53850">
    <property type="entry name" value="Periplasmic binding protein-like II"/>
    <property type="match status" value="1"/>
</dbReference>
<evidence type="ECO:0000259" key="4">
    <source>
        <dbReference type="Pfam" id="PF00496"/>
    </source>
</evidence>
<keyword evidence="6" id="KW-1185">Reference proteome</keyword>
<proteinExistence type="inferred from homology"/>
<name>A0ABV4Y2M4_9CYAN</name>
<protein>
    <submittedName>
        <fullName evidence="5">ABC transporter substrate-binding protein</fullName>
    </submittedName>
</protein>
<dbReference type="InterPro" id="IPR039424">
    <property type="entry name" value="SBP_5"/>
</dbReference>
<organism evidence="5 6">
    <name type="scientific">Floridaenema flaviceps BLCC-F50</name>
    <dbReference type="NCBI Taxonomy" id="3153642"/>
    <lineage>
        <taxon>Bacteria</taxon>
        <taxon>Bacillati</taxon>
        <taxon>Cyanobacteriota</taxon>
        <taxon>Cyanophyceae</taxon>
        <taxon>Oscillatoriophycideae</taxon>
        <taxon>Aerosakkonematales</taxon>
        <taxon>Aerosakkonemataceae</taxon>
        <taxon>Floridanema</taxon>
        <taxon>Floridanema flaviceps</taxon>
    </lineage>
</organism>
<dbReference type="PANTHER" id="PTHR30290:SF9">
    <property type="entry name" value="OLIGOPEPTIDE-BINDING PROTEIN APPA"/>
    <property type="match status" value="1"/>
</dbReference>
<dbReference type="EMBL" id="JBHFNR010000262">
    <property type="protein sequence ID" value="MFB2897708.1"/>
    <property type="molecule type" value="Genomic_DNA"/>
</dbReference>
<dbReference type="InterPro" id="IPR000914">
    <property type="entry name" value="SBP_5_dom"/>
</dbReference>
<dbReference type="PANTHER" id="PTHR30290">
    <property type="entry name" value="PERIPLASMIC BINDING COMPONENT OF ABC TRANSPORTER"/>
    <property type="match status" value="1"/>
</dbReference>
<dbReference type="PROSITE" id="PS51257">
    <property type="entry name" value="PROKAR_LIPOPROTEIN"/>
    <property type="match status" value="1"/>
</dbReference>
<evidence type="ECO:0000256" key="1">
    <source>
        <dbReference type="ARBA" id="ARBA00005695"/>
    </source>
</evidence>
<dbReference type="Gene3D" id="3.90.76.10">
    <property type="entry name" value="Dipeptide-binding Protein, Domain 1"/>
    <property type="match status" value="1"/>
</dbReference>
<dbReference type="Gene3D" id="3.10.105.10">
    <property type="entry name" value="Dipeptide-binding Protein, Domain 3"/>
    <property type="match status" value="1"/>
</dbReference>
<evidence type="ECO:0000256" key="3">
    <source>
        <dbReference type="ARBA" id="ARBA00022729"/>
    </source>
</evidence>
<comment type="similarity">
    <text evidence="1">Belongs to the bacterial solute-binding protein 5 family.</text>
</comment>